<dbReference type="Pfam" id="PF03653">
    <property type="entry name" value="UPF0093"/>
    <property type="match status" value="1"/>
</dbReference>
<dbReference type="EMBL" id="PVBT01000003">
    <property type="protein sequence ID" value="PRD53607.1"/>
    <property type="molecule type" value="Genomic_DNA"/>
</dbReference>
<keyword evidence="11 14" id="KW-0408">Iron</keyword>
<feature type="transmembrane region" description="Helical" evidence="14">
    <location>
        <begin position="119"/>
        <end position="137"/>
    </location>
</feature>
<evidence type="ECO:0000256" key="6">
    <source>
        <dbReference type="ARBA" id="ARBA00022617"/>
    </source>
</evidence>
<keyword evidence="16" id="KW-1185">Reference proteome</keyword>
<dbReference type="OrthoDB" id="9800824at2"/>
<evidence type="ECO:0000256" key="12">
    <source>
        <dbReference type="ARBA" id="ARBA00023136"/>
    </source>
</evidence>
<name>A0A2S9JKJ9_9HYPH</name>
<comment type="subcellular location">
    <subcellularLocation>
        <location evidence="1 14">Cell membrane</location>
        <topology evidence="1 14">Multi-pass membrane protein</topology>
    </subcellularLocation>
</comment>
<evidence type="ECO:0000256" key="11">
    <source>
        <dbReference type="ARBA" id="ARBA00023004"/>
    </source>
</evidence>
<evidence type="ECO:0000256" key="9">
    <source>
        <dbReference type="ARBA" id="ARBA00022989"/>
    </source>
</evidence>
<dbReference type="GO" id="GO:0070818">
    <property type="term" value="F:protoporphyrinogen oxidase activity"/>
    <property type="evidence" value="ECO:0007669"/>
    <property type="project" value="UniProtKB-UniRule"/>
</dbReference>
<comment type="pathway">
    <text evidence="2 14">Porphyrin-containing compound metabolism; protoporphyrin-IX biosynthesis; protoporphyrin-IX from protoporphyrinogen-IX: step 1/1.</text>
</comment>
<accession>A0A2S9JKJ9</accession>
<proteinExistence type="inferred from homology"/>
<evidence type="ECO:0000256" key="4">
    <source>
        <dbReference type="ARBA" id="ARBA00017504"/>
    </source>
</evidence>
<dbReference type="PANTHER" id="PTHR40255:SF1">
    <property type="entry name" value="PROTOPORPHYRINOGEN IX OXIDASE"/>
    <property type="match status" value="1"/>
</dbReference>
<dbReference type="NCBIfam" id="TIGR00701">
    <property type="entry name" value="protoporphyrinogen oxidase HemJ"/>
    <property type="match status" value="1"/>
</dbReference>
<evidence type="ECO:0000256" key="2">
    <source>
        <dbReference type="ARBA" id="ARBA00005073"/>
    </source>
</evidence>
<evidence type="ECO:0000256" key="7">
    <source>
        <dbReference type="ARBA" id="ARBA00022692"/>
    </source>
</evidence>
<feature type="binding site" description="axial binding residue" evidence="14">
    <location>
        <position position="48"/>
    </location>
    <ligand>
        <name>heme</name>
        <dbReference type="ChEBI" id="CHEBI:30413"/>
    </ligand>
    <ligandPart>
        <name>Fe</name>
        <dbReference type="ChEBI" id="CHEBI:18248"/>
    </ligandPart>
</feature>
<feature type="transmembrane region" description="Helical" evidence="14">
    <location>
        <begin position="20"/>
        <end position="36"/>
    </location>
</feature>
<dbReference type="GO" id="GO:0005886">
    <property type="term" value="C:plasma membrane"/>
    <property type="evidence" value="ECO:0007669"/>
    <property type="project" value="UniProtKB-SubCell"/>
</dbReference>
<feature type="transmembrane region" description="Helical" evidence="14">
    <location>
        <begin position="92"/>
        <end position="113"/>
    </location>
</feature>
<keyword evidence="5 14" id="KW-1003">Cell membrane</keyword>
<dbReference type="AlphaFoldDB" id="A0A2S9JKJ9"/>
<reference evidence="15 16" key="1">
    <citation type="submission" date="2018-02" db="EMBL/GenBank/DDBJ databases">
        <title>The draft genome of Phyllobacterium myrsinacearum DSM5892.</title>
        <authorList>
            <person name="Li L."/>
            <person name="Liu L."/>
            <person name="Zhang X."/>
            <person name="Wang T."/>
        </authorList>
    </citation>
    <scope>NUCLEOTIDE SEQUENCE [LARGE SCALE GENOMIC DNA]</scope>
    <source>
        <strain evidence="15 16">DSM 5892</strain>
    </source>
</reference>
<evidence type="ECO:0000256" key="14">
    <source>
        <dbReference type="HAMAP-Rule" id="MF_02239"/>
    </source>
</evidence>
<keyword evidence="12 14" id="KW-0472">Membrane</keyword>
<comment type="caution">
    <text evidence="15">The sequence shown here is derived from an EMBL/GenBank/DDBJ whole genome shotgun (WGS) entry which is preliminary data.</text>
</comment>
<evidence type="ECO:0000256" key="13">
    <source>
        <dbReference type="ARBA" id="ARBA00048390"/>
    </source>
</evidence>
<keyword evidence="8 14" id="KW-0479">Metal-binding</keyword>
<evidence type="ECO:0000256" key="1">
    <source>
        <dbReference type="ARBA" id="ARBA00004651"/>
    </source>
</evidence>
<comment type="cofactor">
    <cofactor evidence="14">
        <name>heme b</name>
        <dbReference type="ChEBI" id="CHEBI:60344"/>
    </cofactor>
    <text evidence="14">Binds 1 heme b (iron(II)-protoporphyrin IX) group per subunit.</text>
</comment>
<dbReference type="InterPro" id="IPR005265">
    <property type="entry name" value="HemJ-like"/>
</dbReference>
<comment type="similarity">
    <text evidence="3 14">Belongs to the HemJ family.</text>
</comment>
<comment type="catalytic activity">
    <reaction evidence="13 14">
        <text>protoporphyrinogen IX + 3 A = protoporphyrin IX + 3 AH2</text>
        <dbReference type="Rhea" id="RHEA:62000"/>
        <dbReference type="ChEBI" id="CHEBI:13193"/>
        <dbReference type="ChEBI" id="CHEBI:17499"/>
        <dbReference type="ChEBI" id="CHEBI:57306"/>
        <dbReference type="ChEBI" id="CHEBI:57307"/>
    </reaction>
</comment>
<evidence type="ECO:0000256" key="8">
    <source>
        <dbReference type="ARBA" id="ARBA00022723"/>
    </source>
</evidence>
<keyword evidence="10 14" id="KW-0560">Oxidoreductase</keyword>
<evidence type="ECO:0000313" key="15">
    <source>
        <dbReference type="EMBL" id="PRD53607.1"/>
    </source>
</evidence>
<dbReference type="HAMAP" id="MF_02239">
    <property type="entry name" value="HemJ"/>
    <property type="match status" value="1"/>
</dbReference>
<evidence type="ECO:0000256" key="5">
    <source>
        <dbReference type="ARBA" id="ARBA00022475"/>
    </source>
</evidence>
<gene>
    <name evidence="15" type="primary">hemJ</name>
    <name evidence="15" type="ORF">C5750_12095</name>
</gene>
<keyword evidence="7 14" id="KW-0812">Transmembrane</keyword>
<protein>
    <recommendedName>
        <fullName evidence="4 14">Protoporphyrinogen IX oxidase</fullName>
        <shortName evidence="14">PPO</shortName>
        <ecNumber evidence="14">1.3.99.-</ecNumber>
    </recommendedName>
</protein>
<keyword evidence="6 14" id="KW-0349">Heme</keyword>
<dbReference type="GO" id="GO:0006782">
    <property type="term" value="P:protoporphyrinogen IX biosynthetic process"/>
    <property type="evidence" value="ECO:0007669"/>
    <property type="project" value="UniProtKB-UniRule"/>
</dbReference>
<feature type="binding site" description="axial binding residue" evidence="14">
    <location>
        <position position="123"/>
    </location>
    <ligand>
        <name>heme</name>
        <dbReference type="ChEBI" id="CHEBI:30413"/>
    </ligand>
    <ligandPart>
        <name>Fe</name>
        <dbReference type="ChEBI" id="CHEBI:18248"/>
    </ligandPart>
</feature>
<dbReference type="GO" id="GO:0046872">
    <property type="term" value="F:metal ion binding"/>
    <property type="evidence" value="ECO:0007669"/>
    <property type="project" value="UniProtKB-KW"/>
</dbReference>
<feature type="transmembrane region" description="Helical" evidence="14">
    <location>
        <begin position="42"/>
        <end position="62"/>
    </location>
</feature>
<dbReference type="EC" id="1.3.99.-" evidence="14"/>
<dbReference type="PANTHER" id="PTHR40255">
    <property type="entry name" value="UPF0093 MEMBRANE PROTEIN SLR1790"/>
    <property type="match status" value="1"/>
</dbReference>
<organism evidence="15 16">
    <name type="scientific">Phyllobacterium myrsinacearum</name>
    <dbReference type="NCBI Taxonomy" id="28101"/>
    <lineage>
        <taxon>Bacteria</taxon>
        <taxon>Pseudomonadati</taxon>
        <taxon>Pseudomonadota</taxon>
        <taxon>Alphaproteobacteria</taxon>
        <taxon>Hyphomicrobiales</taxon>
        <taxon>Phyllobacteriaceae</taxon>
        <taxon>Phyllobacterium</taxon>
    </lineage>
</organism>
<dbReference type="Proteomes" id="UP000238563">
    <property type="component" value="Unassembled WGS sequence"/>
</dbReference>
<comment type="subunit">
    <text evidence="14">Homodimer.</text>
</comment>
<evidence type="ECO:0000256" key="3">
    <source>
        <dbReference type="ARBA" id="ARBA00006501"/>
    </source>
</evidence>
<comment type="function">
    <text evidence="14">Catalyzes the oxidation of protoporphyrinogen IX to protoporphyrin IX.</text>
</comment>
<evidence type="ECO:0000256" key="10">
    <source>
        <dbReference type="ARBA" id="ARBA00023002"/>
    </source>
</evidence>
<keyword evidence="9 14" id="KW-1133">Transmembrane helix</keyword>
<feature type="transmembrane region" description="Helical" evidence="14">
    <location>
        <begin position="158"/>
        <end position="176"/>
    </location>
</feature>
<dbReference type="UniPathway" id="UPA00251">
    <property type="reaction ID" value="UER00324"/>
</dbReference>
<dbReference type="RefSeq" id="WP_105734610.1">
    <property type="nucleotide sequence ID" value="NZ_PVBT01000003.1"/>
</dbReference>
<sequence>MSNNQMPVQNSNKTVSMARAAGIVFAVVVVTLVYLYPDNAYLWVKALHVVAVISWMAGMLYLPRLFIYHCAAEKGSVQSETFKVMERRLLKAIINPAMMVTWAAGLWLAWRTAAYMDGWFHVKFLAVLILSGIHGYFSKAVRMFAEDRNEKPARFWRMMNEVPTVLMIIIVIMVIIKPF</sequence>
<evidence type="ECO:0000313" key="16">
    <source>
        <dbReference type="Proteomes" id="UP000238563"/>
    </source>
</evidence>